<dbReference type="Proteomes" id="UP000050795">
    <property type="component" value="Unassembled WGS sequence"/>
</dbReference>
<organism evidence="1 2">
    <name type="scientific">Trichobilharzia regenti</name>
    <name type="common">Nasal bird schistosome</name>
    <dbReference type="NCBI Taxonomy" id="157069"/>
    <lineage>
        <taxon>Eukaryota</taxon>
        <taxon>Metazoa</taxon>
        <taxon>Spiralia</taxon>
        <taxon>Lophotrochozoa</taxon>
        <taxon>Platyhelminthes</taxon>
        <taxon>Trematoda</taxon>
        <taxon>Digenea</taxon>
        <taxon>Strigeidida</taxon>
        <taxon>Schistosomatoidea</taxon>
        <taxon>Schistosomatidae</taxon>
        <taxon>Trichobilharzia</taxon>
    </lineage>
</organism>
<keyword evidence="1" id="KW-1185">Reference proteome</keyword>
<evidence type="ECO:0000313" key="2">
    <source>
        <dbReference type="WBParaSite" id="TREG1_114000.1"/>
    </source>
</evidence>
<dbReference type="WBParaSite" id="TREG1_114000.1">
    <property type="protein sequence ID" value="TREG1_114000.1"/>
    <property type="gene ID" value="TREG1_114000"/>
</dbReference>
<sequence>MLHNFRTSSYLITGISYIIDMIKKGEKAINSCKKTHHKPITNHNINNKIDKSVGTKLSEYSICYAPKINKFTWQNKYRNLLESHWLPIYSLKNIDEQYKFQKLPSTNSILNYQHSSYDNGEEELIDSWEPQTHTSQITLTSVWDNSIFLTCGDSVRQRCDKRLLVWVDNE</sequence>
<dbReference type="AlphaFoldDB" id="A0AA85IYN3"/>
<evidence type="ECO:0000313" key="1">
    <source>
        <dbReference type="Proteomes" id="UP000050795"/>
    </source>
</evidence>
<reference evidence="1" key="1">
    <citation type="submission" date="2022-06" db="EMBL/GenBank/DDBJ databases">
        <authorList>
            <person name="Berger JAMES D."/>
            <person name="Berger JAMES D."/>
        </authorList>
    </citation>
    <scope>NUCLEOTIDE SEQUENCE [LARGE SCALE GENOMIC DNA]</scope>
</reference>
<proteinExistence type="predicted"/>
<name>A0AA85IYN3_TRIRE</name>
<accession>A0AA85IYN3</accession>
<reference evidence="2" key="2">
    <citation type="submission" date="2023-11" db="UniProtKB">
        <authorList>
            <consortium name="WormBaseParasite"/>
        </authorList>
    </citation>
    <scope>IDENTIFICATION</scope>
</reference>
<protein>
    <submittedName>
        <fullName evidence="2">Uncharacterized protein</fullName>
    </submittedName>
</protein>